<sequence length="44" mass="5149">MVKKTCKKCGKEYDVNAYDIPFDEGFCDACSVNELQDFYKVFKQ</sequence>
<proteinExistence type="predicted"/>
<name>A0A0F9EIU6_9ZZZZ</name>
<dbReference type="AlphaFoldDB" id="A0A0F9EIU6"/>
<reference evidence="1" key="1">
    <citation type="journal article" date="2015" name="Nature">
        <title>Complex archaea that bridge the gap between prokaryotes and eukaryotes.</title>
        <authorList>
            <person name="Spang A."/>
            <person name="Saw J.H."/>
            <person name="Jorgensen S.L."/>
            <person name="Zaremba-Niedzwiedzka K."/>
            <person name="Martijn J."/>
            <person name="Lind A.E."/>
            <person name="van Eijk R."/>
            <person name="Schleper C."/>
            <person name="Guy L."/>
            <person name="Ettema T.J."/>
        </authorList>
    </citation>
    <scope>NUCLEOTIDE SEQUENCE</scope>
</reference>
<gene>
    <name evidence="1" type="ORF">LCGC14_2069050</name>
</gene>
<comment type="caution">
    <text evidence="1">The sequence shown here is derived from an EMBL/GenBank/DDBJ whole genome shotgun (WGS) entry which is preliminary data.</text>
</comment>
<dbReference type="EMBL" id="LAZR01024784">
    <property type="protein sequence ID" value="KKL74023.1"/>
    <property type="molecule type" value="Genomic_DNA"/>
</dbReference>
<organism evidence="1">
    <name type="scientific">marine sediment metagenome</name>
    <dbReference type="NCBI Taxonomy" id="412755"/>
    <lineage>
        <taxon>unclassified sequences</taxon>
        <taxon>metagenomes</taxon>
        <taxon>ecological metagenomes</taxon>
    </lineage>
</organism>
<protein>
    <submittedName>
        <fullName evidence="1">Uncharacterized protein</fullName>
    </submittedName>
</protein>
<evidence type="ECO:0000313" key="1">
    <source>
        <dbReference type="EMBL" id="KKL74023.1"/>
    </source>
</evidence>
<accession>A0A0F9EIU6</accession>